<evidence type="ECO:0000256" key="13">
    <source>
        <dbReference type="SAM" id="Phobius"/>
    </source>
</evidence>
<dbReference type="GO" id="GO:0004930">
    <property type="term" value="F:G protein-coupled receptor activity"/>
    <property type="evidence" value="ECO:0007669"/>
    <property type="project" value="UniProtKB-KW"/>
</dbReference>
<feature type="non-terminal residue" evidence="14">
    <location>
        <position position="590"/>
    </location>
</feature>
<keyword evidence="10" id="KW-0325">Glycoprotein</keyword>
<dbReference type="PANTHER" id="PTHR11394">
    <property type="entry name" value="TASTE RECEPTOR TYPE 2"/>
    <property type="match status" value="1"/>
</dbReference>
<accession>A0AAW0H8R6</accession>
<proteinExistence type="inferred from homology"/>
<keyword evidence="3" id="KW-0919">Taste</keyword>
<feature type="transmembrane region" description="Helical" evidence="13">
    <location>
        <begin position="410"/>
        <end position="433"/>
    </location>
</feature>
<feature type="transmembrane region" description="Helical" evidence="13">
    <location>
        <begin position="511"/>
        <end position="534"/>
    </location>
</feature>
<feature type="transmembrane region" description="Helical" evidence="13">
    <location>
        <begin position="156"/>
        <end position="176"/>
    </location>
</feature>
<evidence type="ECO:0000256" key="3">
    <source>
        <dbReference type="ARBA" id="ARBA00022480"/>
    </source>
</evidence>
<dbReference type="PANTHER" id="PTHR11394:SF128">
    <property type="entry name" value="TASTE RECEPTOR TYPE 2-RELATED"/>
    <property type="match status" value="1"/>
</dbReference>
<keyword evidence="8 13" id="KW-0472">Membrane</keyword>
<feature type="transmembrane region" description="Helical" evidence="13">
    <location>
        <begin position="546"/>
        <end position="566"/>
    </location>
</feature>
<dbReference type="Proteomes" id="UP001488838">
    <property type="component" value="Unassembled WGS sequence"/>
</dbReference>
<evidence type="ECO:0000313" key="15">
    <source>
        <dbReference type="Proteomes" id="UP001488838"/>
    </source>
</evidence>
<keyword evidence="5 13" id="KW-0812">Transmembrane</keyword>
<evidence type="ECO:0000256" key="2">
    <source>
        <dbReference type="ARBA" id="ARBA00007376"/>
    </source>
</evidence>
<evidence type="ECO:0000256" key="12">
    <source>
        <dbReference type="RuleBase" id="RU004423"/>
    </source>
</evidence>
<keyword evidence="15" id="KW-1185">Reference proteome</keyword>
<evidence type="ECO:0000256" key="6">
    <source>
        <dbReference type="ARBA" id="ARBA00022989"/>
    </source>
</evidence>
<dbReference type="Gene3D" id="1.20.1070.10">
    <property type="entry name" value="Rhodopsin 7-helix transmembrane proteins"/>
    <property type="match status" value="1"/>
</dbReference>
<dbReference type="EMBL" id="JBBHLL010000726">
    <property type="protein sequence ID" value="KAK7798164.1"/>
    <property type="molecule type" value="Genomic_DNA"/>
</dbReference>
<evidence type="ECO:0000256" key="9">
    <source>
        <dbReference type="ARBA" id="ARBA00023170"/>
    </source>
</evidence>
<dbReference type="GO" id="GO:0033038">
    <property type="term" value="F:bitter taste receptor activity"/>
    <property type="evidence" value="ECO:0007669"/>
    <property type="project" value="InterPro"/>
</dbReference>
<dbReference type="InterPro" id="IPR007960">
    <property type="entry name" value="TAS2R"/>
</dbReference>
<feature type="transmembrane region" description="Helical" evidence="13">
    <location>
        <begin position="328"/>
        <end position="347"/>
    </location>
</feature>
<gene>
    <name evidence="14" type="ORF">U0070_023485</name>
</gene>
<dbReference type="GO" id="GO:0016020">
    <property type="term" value="C:membrane"/>
    <property type="evidence" value="ECO:0007669"/>
    <property type="project" value="UniProtKB-SubCell"/>
</dbReference>
<keyword evidence="6 13" id="KW-1133">Transmembrane helix</keyword>
<protein>
    <recommendedName>
        <fullName evidence="16">Taste receptor type 2</fullName>
    </recommendedName>
</protein>
<reference evidence="14 15" key="1">
    <citation type="journal article" date="2023" name="bioRxiv">
        <title>Conserved and derived expression patterns and positive selection on dental genes reveal complex evolutionary context of ever-growing rodent molars.</title>
        <authorList>
            <person name="Calamari Z.T."/>
            <person name="Song A."/>
            <person name="Cohen E."/>
            <person name="Akter M."/>
            <person name="Roy R.D."/>
            <person name="Hallikas O."/>
            <person name="Christensen M.M."/>
            <person name="Li P."/>
            <person name="Marangoni P."/>
            <person name="Jernvall J."/>
            <person name="Klein O.D."/>
        </authorList>
    </citation>
    <scope>NUCLEOTIDE SEQUENCE [LARGE SCALE GENOMIC DNA]</scope>
    <source>
        <strain evidence="14">V071</strain>
    </source>
</reference>
<evidence type="ECO:0000313" key="14">
    <source>
        <dbReference type="EMBL" id="KAK7798164.1"/>
    </source>
</evidence>
<evidence type="ECO:0000256" key="11">
    <source>
        <dbReference type="ARBA" id="ARBA00023224"/>
    </source>
</evidence>
<feature type="transmembrane region" description="Helical" evidence="13">
    <location>
        <begin position="469"/>
        <end position="490"/>
    </location>
</feature>
<keyword evidence="11" id="KW-0807">Transducer</keyword>
<evidence type="ECO:0000256" key="8">
    <source>
        <dbReference type="ARBA" id="ARBA00023136"/>
    </source>
</evidence>
<name>A0AAW0H8R6_MYOGA</name>
<dbReference type="Pfam" id="PF05296">
    <property type="entry name" value="TAS2R"/>
    <property type="match status" value="3"/>
</dbReference>
<evidence type="ECO:0000256" key="10">
    <source>
        <dbReference type="ARBA" id="ARBA00023180"/>
    </source>
</evidence>
<evidence type="ECO:0000256" key="7">
    <source>
        <dbReference type="ARBA" id="ARBA00023040"/>
    </source>
</evidence>
<feature type="transmembrane region" description="Helical" evidence="13">
    <location>
        <begin position="367"/>
        <end position="390"/>
    </location>
</feature>
<sequence length="590" mass="67985">MRDAAKVISTTMLNVEFISVNMGNGFIAVVNIMDWVKRRKISSVDQILTALAISRITVLWSLYLMKSIFSMYSDVKVTMETIANFSNSIFLYLRWRLTKVIPVALLVSLFLLFLNILGTNTIDTWIYKFNINVSYCYKLKNFAHITRYLKFTNAVFPLKSFTMSLTMFFLFIFSLWKHLKKIKHIAKSSRDTSTTAHIIALKTVVTFLLLYVIYVTFSPCVKLWSHEFEENISFKCFYPVGIIAFPYLLLWVVIMGNSKLRETFLLVLSVLRCKIQGGAPTMSAATKVIFATMLNVEFITGNFGNGFIAVVNIMDWVKRRKLSSVDQILTALAISRITVLWTAYIIVSTFSMYRDAEVTIKAVRMTNIIWLISNHFSIWLATILSILYFLKIANFSHSVFLYLRWRLKKVVSVALLVSLLLLLVNILVTNIHIHIWMDHVKANISYNYKLKNFTDIPRLLVLTNSMFTLIPFTVSTTMFFLLLFSLWKHLKKIKHIAKSSQDASTTVHITALKTVFAFLLLYVIFTLSIFVQLWSYDFEEKKIFQYFYAVGIIAFPSLHSCVLIMGNNKLRQTSLLVLSVLRCKIQGCGP</sequence>
<keyword evidence="4" id="KW-0716">Sensory transduction</keyword>
<evidence type="ECO:0000256" key="5">
    <source>
        <dbReference type="ARBA" id="ARBA00022692"/>
    </source>
</evidence>
<evidence type="ECO:0000256" key="1">
    <source>
        <dbReference type="ARBA" id="ARBA00004141"/>
    </source>
</evidence>
<comment type="subcellular location">
    <subcellularLocation>
        <location evidence="1">Membrane</location>
        <topology evidence="1">Multi-pass membrane protein</topology>
    </subcellularLocation>
</comment>
<evidence type="ECO:0008006" key="16">
    <source>
        <dbReference type="Google" id="ProtNLM"/>
    </source>
</evidence>
<keyword evidence="7" id="KW-0297">G-protein coupled receptor</keyword>
<dbReference type="CDD" id="cd15019">
    <property type="entry name" value="7tm_TAS2R14-like"/>
    <property type="match status" value="1"/>
</dbReference>
<dbReference type="FunFam" id="1.20.1070.10:FF:000042">
    <property type="entry name" value="Taste receptor type 2 member 7"/>
    <property type="match status" value="1"/>
</dbReference>
<organism evidence="14 15">
    <name type="scientific">Myodes glareolus</name>
    <name type="common">Bank vole</name>
    <name type="synonym">Clethrionomys glareolus</name>
    <dbReference type="NCBI Taxonomy" id="447135"/>
    <lineage>
        <taxon>Eukaryota</taxon>
        <taxon>Metazoa</taxon>
        <taxon>Chordata</taxon>
        <taxon>Craniata</taxon>
        <taxon>Vertebrata</taxon>
        <taxon>Euteleostomi</taxon>
        <taxon>Mammalia</taxon>
        <taxon>Eutheria</taxon>
        <taxon>Euarchontoglires</taxon>
        <taxon>Glires</taxon>
        <taxon>Rodentia</taxon>
        <taxon>Myomorpha</taxon>
        <taxon>Muroidea</taxon>
        <taxon>Cricetidae</taxon>
        <taxon>Arvicolinae</taxon>
        <taxon>Myodes</taxon>
    </lineage>
</organism>
<comment type="similarity">
    <text evidence="2 12">Belongs to the G-protein coupled receptor T2R family.</text>
</comment>
<comment type="caution">
    <text evidence="14">The sequence shown here is derived from an EMBL/GenBank/DDBJ whole genome shotgun (WGS) entry which is preliminary data.</text>
</comment>
<feature type="transmembrane region" description="Helical" evidence="13">
    <location>
        <begin position="100"/>
        <end position="118"/>
    </location>
</feature>
<dbReference type="SUPFAM" id="SSF81321">
    <property type="entry name" value="Family A G protein-coupled receptor-like"/>
    <property type="match status" value="2"/>
</dbReference>
<evidence type="ECO:0000256" key="4">
    <source>
        <dbReference type="ARBA" id="ARBA00022606"/>
    </source>
</evidence>
<dbReference type="AlphaFoldDB" id="A0AAW0H8R6"/>
<keyword evidence="9" id="KW-0675">Receptor</keyword>
<feature type="transmembrane region" description="Helical" evidence="13">
    <location>
        <begin position="237"/>
        <end position="256"/>
    </location>
</feature>
<feature type="transmembrane region" description="Helical" evidence="13">
    <location>
        <begin position="196"/>
        <end position="217"/>
    </location>
</feature>
<feature type="transmembrane region" description="Helical" evidence="13">
    <location>
        <begin position="48"/>
        <end position="65"/>
    </location>
</feature>